<feature type="region of interest" description="Disordered" evidence="5">
    <location>
        <begin position="1"/>
        <end position="21"/>
    </location>
</feature>
<dbReference type="PANTHER" id="PTHR34820">
    <property type="entry name" value="INNER MEMBRANE PROTEIN YEBZ"/>
    <property type="match status" value="1"/>
</dbReference>
<dbReference type="Gene3D" id="2.60.40.1220">
    <property type="match status" value="1"/>
</dbReference>
<dbReference type="GO" id="GO:0005507">
    <property type="term" value="F:copper ion binding"/>
    <property type="evidence" value="ECO:0007669"/>
    <property type="project" value="InterPro"/>
</dbReference>
<dbReference type="PATRIC" id="fig|37916.4.peg.3760"/>
<feature type="transmembrane region" description="Helical" evidence="6">
    <location>
        <begin position="84"/>
        <end position="104"/>
    </location>
</feature>
<comment type="subcellular location">
    <subcellularLocation>
        <location evidence="1">Cell envelope</location>
    </subcellularLocation>
</comment>
<keyword evidence="3" id="KW-0732">Signal</keyword>
<dbReference type="EMBL" id="JYNL01000039">
    <property type="protein sequence ID" value="KMO73462.1"/>
    <property type="molecule type" value="Genomic_DNA"/>
</dbReference>
<dbReference type="InterPro" id="IPR007348">
    <property type="entry name" value="CopC_dom"/>
</dbReference>
<protein>
    <submittedName>
        <fullName evidence="8">Copper resistance protein CopC</fullName>
    </submittedName>
</protein>
<gene>
    <name evidence="8" type="ORF">MCHLDSM_03808</name>
</gene>
<evidence type="ECO:0000313" key="8">
    <source>
        <dbReference type="EMBL" id="KMO73462.1"/>
    </source>
</evidence>
<keyword evidence="9" id="KW-1185">Reference proteome</keyword>
<sequence>MLLDENGRTVATSQATTSDGAQVVTAHPAAPVPPGSYTVRWRVTGTDGDLVEEEFRFGVGYALTAAAASAGTASTAWWSAALRWVLFAGFAIAVGGLIAQRSIAQRAPRSRGWRRRGHRSSVLWRRRWQPLWAWPSKSSQRPGRLALCGAPQLEAVGVVAALALTRMHAQTWALVPLLAIVGAEGWRSHAHSAAGWWGAVLTAVHLAAAAVWVGALVTTTLAVLSWRDDGAAVRWVLHGYMRLAAWTFVIALGTGVLSALVLLPLSQVFSTT</sequence>
<dbReference type="GO" id="GO:0030313">
    <property type="term" value="C:cell envelope"/>
    <property type="evidence" value="ECO:0007669"/>
    <property type="project" value="UniProtKB-SubCell"/>
</dbReference>
<organism evidence="8 9">
    <name type="scientific">Mycolicibacterium chlorophenolicum</name>
    <dbReference type="NCBI Taxonomy" id="37916"/>
    <lineage>
        <taxon>Bacteria</taxon>
        <taxon>Bacillati</taxon>
        <taxon>Actinomycetota</taxon>
        <taxon>Actinomycetes</taxon>
        <taxon>Mycobacteriales</taxon>
        <taxon>Mycobacteriaceae</taxon>
        <taxon>Mycolicibacterium</taxon>
    </lineage>
</organism>
<comment type="caution">
    <text evidence="8">The sequence shown here is derived from an EMBL/GenBank/DDBJ whole genome shotgun (WGS) entry which is preliminary data.</text>
</comment>
<evidence type="ECO:0000256" key="2">
    <source>
        <dbReference type="ARBA" id="ARBA00022723"/>
    </source>
</evidence>
<feature type="transmembrane region" description="Helical" evidence="6">
    <location>
        <begin position="243"/>
        <end position="265"/>
    </location>
</feature>
<dbReference type="InterPro" id="IPR014756">
    <property type="entry name" value="Ig_E-set"/>
</dbReference>
<evidence type="ECO:0000256" key="3">
    <source>
        <dbReference type="ARBA" id="ARBA00022729"/>
    </source>
</evidence>
<dbReference type="InterPro" id="IPR014755">
    <property type="entry name" value="Cu-Rt/internalin_Ig-like"/>
</dbReference>
<dbReference type="GO" id="GO:0005886">
    <property type="term" value="C:plasma membrane"/>
    <property type="evidence" value="ECO:0007669"/>
    <property type="project" value="TreeGrafter"/>
</dbReference>
<feature type="domain" description="CopC" evidence="7">
    <location>
        <begin position="3"/>
        <end position="59"/>
    </location>
</feature>
<evidence type="ECO:0000256" key="5">
    <source>
        <dbReference type="SAM" id="MobiDB-lite"/>
    </source>
</evidence>
<feature type="transmembrane region" description="Helical" evidence="6">
    <location>
        <begin position="198"/>
        <end position="223"/>
    </location>
</feature>
<dbReference type="PANTHER" id="PTHR34820:SF4">
    <property type="entry name" value="INNER MEMBRANE PROTEIN YEBZ"/>
    <property type="match status" value="1"/>
</dbReference>
<dbReference type="GO" id="GO:0046688">
    <property type="term" value="P:response to copper ion"/>
    <property type="evidence" value="ECO:0007669"/>
    <property type="project" value="InterPro"/>
</dbReference>
<feature type="compositionally biased region" description="Polar residues" evidence="5">
    <location>
        <begin position="9"/>
        <end position="20"/>
    </location>
</feature>
<reference evidence="8 9" key="1">
    <citation type="journal article" date="2015" name="Genome Biol. Evol.">
        <title>Characterization of Three Mycobacterium spp. with Potential Use in Bioremediation by Genome Sequencing and Comparative Genomics.</title>
        <authorList>
            <person name="Das S."/>
            <person name="Pettersson B.M."/>
            <person name="Behra P.R."/>
            <person name="Ramesh M."/>
            <person name="Dasgupta S."/>
            <person name="Bhattacharya A."/>
            <person name="Kirsebom L.A."/>
        </authorList>
    </citation>
    <scope>NUCLEOTIDE SEQUENCE [LARGE SCALE GENOMIC DNA]</scope>
    <source>
        <strain evidence="8 9">DSM 43826</strain>
    </source>
</reference>
<dbReference type="InterPro" id="IPR032694">
    <property type="entry name" value="CopC/D"/>
</dbReference>
<dbReference type="STRING" id="37916.MCHLDSM_03808"/>
<evidence type="ECO:0000259" key="7">
    <source>
        <dbReference type="Pfam" id="PF04234"/>
    </source>
</evidence>
<dbReference type="AlphaFoldDB" id="A0A0J6VVL5"/>
<dbReference type="Pfam" id="PF04234">
    <property type="entry name" value="CopC"/>
    <property type="match status" value="1"/>
</dbReference>
<keyword evidence="4" id="KW-0186">Copper</keyword>
<dbReference type="GO" id="GO:0006825">
    <property type="term" value="P:copper ion transport"/>
    <property type="evidence" value="ECO:0007669"/>
    <property type="project" value="InterPro"/>
</dbReference>
<accession>A0A0J6VVL5</accession>
<dbReference type="GO" id="GO:0042597">
    <property type="term" value="C:periplasmic space"/>
    <property type="evidence" value="ECO:0007669"/>
    <property type="project" value="InterPro"/>
</dbReference>
<keyword evidence="6" id="KW-0812">Transmembrane</keyword>
<dbReference type="RefSeq" id="WP_048471265.1">
    <property type="nucleotide sequence ID" value="NZ_JYNL01000039.1"/>
</dbReference>
<keyword evidence="6" id="KW-1133">Transmembrane helix</keyword>
<evidence type="ECO:0000313" key="9">
    <source>
        <dbReference type="Proteomes" id="UP000036513"/>
    </source>
</evidence>
<keyword evidence="6" id="KW-0472">Membrane</keyword>
<evidence type="ECO:0000256" key="4">
    <source>
        <dbReference type="ARBA" id="ARBA00023008"/>
    </source>
</evidence>
<evidence type="ECO:0000256" key="6">
    <source>
        <dbReference type="SAM" id="Phobius"/>
    </source>
</evidence>
<name>A0A0J6VVL5_9MYCO</name>
<proteinExistence type="predicted"/>
<dbReference type="SUPFAM" id="SSF81296">
    <property type="entry name" value="E set domains"/>
    <property type="match status" value="1"/>
</dbReference>
<evidence type="ECO:0000256" key="1">
    <source>
        <dbReference type="ARBA" id="ARBA00004196"/>
    </source>
</evidence>
<dbReference type="Proteomes" id="UP000036513">
    <property type="component" value="Unassembled WGS sequence"/>
</dbReference>
<keyword evidence="2" id="KW-0479">Metal-binding</keyword>